<protein>
    <recommendedName>
        <fullName evidence="4">Post-SET domain-containing protein</fullName>
    </recommendedName>
</protein>
<evidence type="ECO:0000256" key="1">
    <source>
        <dbReference type="SAM" id="MobiDB-lite"/>
    </source>
</evidence>
<dbReference type="EMBL" id="KV427618">
    <property type="protein sequence ID" value="KZT07583.1"/>
    <property type="molecule type" value="Genomic_DNA"/>
</dbReference>
<gene>
    <name evidence="2" type="ORF">LAESUDRAFT_811853</name>
</gene>
<dbReference type="OrthoDB" id="3690045at2759"/>
<dbReference type="InParanoid" id="A0A165EQZ7"/>
<feature type="region of interest" description="Disordered" evidence="1">
    <location>
        <begin position="487"/>
        <end position="538"/>
    </location>
</feature>
<sequence>MADGSLQSIASTLAGQSMTLSQATQHDHNVQVGTNDPVPGQPMQMPNQNAVAVPPNVVSGAPINVAPMPMNQDGTNPEVPLKRKPGRPKGSGKKQLDMNAEPKIKRPVGRPRKDGLPAGSVGPRRASRPRKRPPGTFASGAQSVSAAAVFSYGYNNFMPGPSDPWRASAPPMGSLPRSGRPSFMFPIDPSLDRDNWADVARTRPDAFLQLLVSALAAPNPVSAAGPSVEEAFKSHLASLAPASKNIPSIPTLYSILKTFWLPSSPVYFSLTASASTARIPSEHRFLYWDPQPLVFNGIACPACSAPLINRGRIMSGPIKVYDLGKPFFIIGCEYVCRSPMCANPQSAPEGRKFASTDISILRSLPPKLRDEFPALLIQGNPDLGSGPDVWNWHGMGVSIALWNMVRASLKAGLTKEAIMDIIKSIQSGLIEDEVMPMPPPPQEQQDGSADQEEEEDDENQDAAQVEGSLEYPKDRSAEEFHEAWNAHSAAADPSGGMQEPQAGPSNAVDVNGQAAHQHPNPNPNPASPDPGSISRAGQFPMFAPYSPYQYANPYFYPSPPIDPNANQNILKRTFSIVDSSAEAGSLTEPAQKRIRHCCKCGSNECKGKGGRAFCTNPCQDCGKLDCKGRNSKRPDRTCSDAWP</sequence>
<proteinExistence type="predicted"/>
<reference evidence="2 3" key="1">
    <citation type="journal article" date="2016" name="Mol. Biol. Evol.">
        <title>Comparative Genomics of Early-Diverging Mushroom-Forming Fungi Provides Insights into the Origins of Lignocellulose Decay Capabilities.</title>
        <authorList>
            <person name="Nagy L.G."/>
            <person name="Riley R."/>
            <person name="Tritt A."/>
            <person name="Adam C."/>
            <person name="Daum C."/>
            <person name="Floudas D."/>
            <person name="Sun H."/>
            <person name="Yadav J.S."/>
            <person name="Pangilinan J."/>
            <person name="Larsson K.H."/>
            <person name="Matsuura K."/>
            <person name="Barry K."/>
            <person name="Labutti K."/>
            <person name="Kuo R."/>
            <person name="Ohm R.A."/>
            <person name="Bhattacharya S.S."/>
            <person name="Shirouzu T."/>
            <person name="Yoshinaga Y."/>
            <person name="Martin F.M."/>
            <person name="Grigoriev I.V."/>
            <person name="Hibbett D.S."/>
        </authorList>
    </citation>
    <scope>NUCLEOTIDE SEQUENCE [LARGE SCALE GENOMIC DNA]</scope>
    <source>
        <strain evidence="2 3">93-53</strain>
    </source>
</reference>
<evidence type="ECO:0000313" key="3">
    <source>
        <dbReference type="Proteomes" id="UP000076871"/>
    </source>
</evidence>
<keyword evidence="3" id="KW-1185">Reference proteome</keyword>
<dbReference type="Proteomes" id="UP000076871">
    <property type="component" value="Unassembled WGS sequence"/>
</dbReference>
<name>A0A165EQZ7_9APHY</name>
<organism evidence="2 3">
    <name type="scientific">Laetiporus sulphureus 93-53</name>
    <dbReference type="NCBI Taxonomy" id="1314785"/>
    <lineage>
        <taxon>Eukaryota</taxon>
        <taxon>Fungi</taxon>
        <taxon>Dikarya</taxon>
        <taxon>Basidiomycota</taxon>
        <taxon>Agaricomycotina</taxon>
        <taxon>Agaricomycetes</taxon>
        <taxon>Polyporales</taxon>
        <taxon>Laetiporus</taxon>
    </lineage>
</organism>
<feature type="compositionally biased region" description="Basic residues" evidence="1">
    <location>
        <begin position="82"/>
        <end position="92"/>
    </location>
</feature>
<evidence type="ECO:0000313" key="2">
    <source>
        <dbReference type="EMBL" id="KZT07583.1"/>
    </source>
</evidence>
<feature type="compositionally biased region" description="Basic and acidic residues" evidence="1">
    <location>
        <begin position="94"/>
        <end position="104"/>
    </location>
</feature>
<feature type="region of interest" description="Disordered" evidence="1">
    <location>
        <begin position="432"/>
        <end position="465"/>
    </location>
</feature>
<feature type="compositionally biased region" description="Acidic residues" evidence="1">
    <location>
        <begin position="449"/>
        <end position="460"/>
    </location>
</feature>
<dbReference type="GeneID" id="63831380"/>
<feature type="region of interest" description="Disordered" evidence="1">
    <location>
        <begin position="17"/>
        <end position="44"/>
    </location>
</feature>
<accession>A0A165EQZ7</accession>
<feature type="region of interest" description="Disordered" evidence="1">
    <location>
        <begin position="63"/>
        <end position="140"/>
    </location>
</feature>
<dbReference type="RefSeq" id="XP_040765323.1">
    <property type="nucleotide sequence ID" value="XM_040914353.1"/>
</dbReference>
<evidence type="ECO:0008006" key="4">
    <source>
        <dbReference type="Google" id="ProtNLM"/>
    </source>
</evidence>
<dbReference type="STRING" id="1314785.A0A165EQZ7"/>
<dbReference type="AlphaFoldDB" id="A0A165EQZ7"/>